<name>A0A1U7I2N0_9CYAN</name>
<protein>
    <submittedName>
        <fullName evidence="1">Aminoacyl-histidine dipeptidase</fullName>
    </submittedName>
</protein>
<dbReference type="RefSeq" id="WP_073597379.1">
    <property type="nucleotide sequence ID" value="NZ_MRCE01000067.1"/>
</dbReference>
<comment type="caution">
    <text evidence="1">The sequence shown here is derived from an EMBL/GenBank/DDBJ whole genome shotgun (WGS) entry which is preliminary data.</text>
</comment>
<proteinExistence type="predicted"/>
<reference evidence="1 2" key="1">
    <citation type="submission" date="2016-11" db="EMBL/GenBank/DDBJ databases">
        <title>Draft Genome Sequences of Nine Cyanobacterial Strains from Diverse Habitats.</title>
        <authorList>
            <person name="Zhu T."/>
            <person name="Hou S."/>
            <person name="Lu X."/>
            <person name="Hess W.R."/>
        </authorList>
    </citation>
    <scope>NUCLEOTIDE SEQUENCE [LARGE SCALE GENOMIC DNA]</scope>
    <source>
        <strain evidence="1 2">IAM M-71</strain>
    </source>
</reference>
<gene>
    <name evidence="1" type="ORF">NIES2119_31190</name>
</gene>
<organism evidence="1 2">
    <name type="scientific">[Phormidium ambiguum] IAM M-71</name>
    <dbReference type="NCBI Taxonomy" id="454136"/>
    <lineage>
        <taxon>Bacteria</taxon>
        <taxon>Bacillati</taxon>
        <taxon>Cyanobacteriota</taxon>
        <taxon>Cyanophyceae</taxon>
        <taxon>Oscillatoriophycideae</taxon>
        <taxon>Aerosakkonematales</taxon>
        <taxon>Aerosakkonemataceae</taxon>
        <taxon>Floridanema</taxon>
    </lineage>
</organism>
<evidence type="ECO:0000313" key="2">
    <source>
        <dbReference type="Proteomes" id="UP000185860"/>
    </source>
</evidence>
<dbReference type="EMBL" id="MRCE01000067">
    <property type="protein sequence ID" value="OKH30309.1"/>
    <property type="molecule type" value="Genomic_DNA"/>
</dbReference>
<evidence type="ECO:0000313" key="1">
    <source>
        <dbReference type="EMBL" id="OKH30309.1"/>
    </source>
</evidence>
<sequence>MATTDKARKTNTANTNKTQKAHVKALDKCINYSEKLRLMVLEVLREESGRELNNEARFNGTEFDWETHNIQFRADYSDTSLKELMRAARILYGLNDMDAIRARRAKHRGIRNERIARSEIGAISNSQYVDEDADVDDEIDDLE</sequence>
<dbReference type="AlphaFoldDB" id="A0A1U7I2N0"/>
<dbReference type="Proteomes" id="UP000185860">
    <property type="component" value="Unassembled WGS sequence"/>
</dbReference>
<accession>A0A1U7I2N0</accession>
<dbReference type="OrthoDB" id="582423at2"/>